<accession>A0ABU4GMX1</accession>
<evidence type="ECO:0000313" key="2">
    <source>
        <dbReference type="Proteomes" id="UP001276854"/>
    </source>
</evidence>
<name>A0ABU4GMX1_9CLOT</name>
<feature type="non-terminal residue" evidence="1">
    <location>
        <position position="1"/>
    </location>
</feature>
<dbReference type="EMBL" id="JAWONS010000191">
    <property type="protein sequence ID" value="MDW2798367.1"/>
    <property type="molecule type" value="Genomic_DNA"/>
</dbReference>
<comment type="caution">
    <text evidence="1">The sequence shown here is derived from an EMBL/GenBank/DDBJ whole genome shotgun (WGS) entry which is preliminary data.</text>
</comment>
<dbReference type="Proteomes" id="UP001276854">
    <property type="component" value="Unassembled WGS sequence"/>
</dbReference>
<feature type="non-terminal residue" evidence="1">
    <location>
        <position position="103"/>
    </location>
</feature>
<evidence type="ECO:0000313" key="1">
    <source>
        <dbReference type="EMBL" id="MDW2798367.1"/>
    </source>
</evidence>
<gene>
    <name evidence="1" type="ORF">RZO55_12355</name>
</gene>
<keyword evidence="2" id="KW-1185">Reference proteome</keyword>
<sequence>LSIPYVFEGEAYIRPGHVGVKVHHYMPHFRRAIPGERTVINGSLLVVNQQGHWEFKGKEELNLMYRIMHHPKKEVWGGEMTGIDSWGNPVERTYGNPDFPEGG</sequence>
<protein>
    <submittedName>
        <fullName evidence="1">Uncharacterized protein</fullName>
    </submittedName>
</protein>
<reference evidence="1 2" key="1">
    <citation type="submission" date="2023-10" db="EMBL/GenBank/DDBJ databases">
        <title>A novel Glycoside Hydrolase 43-Like Enzyme from Clostrdium boliviensis is an Endo-xylanase, and a Candidate for Xylooligosaccharides Production from Different Xylan Substrates.</title>
        <authorList>
            <person name="Alvarez M.T."/>
            <person name="Rocabado-Villegas L.R."/>
            <person name="Salas-Veizaga D.M."/>
            <person name="Linares-Pasten J.A."/>
            <person name="Gudmundsdottir E.E."/>
            <person name="Hreggvidsson G.O."/>
            <person name="Adlercreutz P."/>
            <person name="Nordberg Karlsson E."/>
        </authorList>
    </citation>
    <scope>NUCLEOTIDE SEQUENCE [LARGE SCALE GENOMIC DNA]</scope>
    <source>
        <strain evidence="1 2">E-1</strain>
    </source>
</reference>
<proteinExistence type="predicted"/>
<organism evidence="1 2">
    <name type="scientific">Clostridium boliviensis</name>
    <dbReference type="NCBI Taxonomy" id="318465"/>
    <lineage>
        <taxon>Bacteria</taxon>
        <taxon>Bacillati</taxon>
        <taxon>Bacillota</taxon>
        <taxon>Clostridia</taxon>
        <taxon>Eubacteriales</taxon>
        <taxon>Clostridiaceae</taxon>
        <taxon>Clostridium</taxon>
    </lineage>
</organism>